<keyword evidence="2" id="KW-0488">Methylation</keyword>
<evidence type="ECO:0000259" key="7">
    <source>
        <dbReference type="PROSITE" id="PS50885"/>
    </source>
</evidence>
<sequence length="579" mass="59808">MFGSMTVARKLALGFGALLAIGVGIVAYAAWAMSGLNTRIDELVNYRMVQTRQFNAVKDNLQAAGRYARNIVINNEPTFAAGERKKINDLIAANTELLRKLDQSITSARSRELFKQINEARGPYLKALNTAIDMALKGEQAAAGKYLVDQVRLLQNVFFKAVDDSTALQDEMANELARTASEQAALGVQIMSALALGMVAIGAAVGWAVTRSLRQALGAEPAALSAAVSRVADGDLSQPLPVAARDSASVLANVARMQAQLAQVVATVRQNSDSVATASSEIAQGNEDLSQRTEEQASALQQTAATMEELSTTVRNNADSAKQASQLATGASGVAQQGGEIVGQVVATMQSINESSNRIGDIIGVIDGIAFQTNILALNAAVEAARAGEQGRGFAVVASEVRNLAGRSAEAAKEIKALIGQSTAQVQQGSALVDQAGKTMGEIVGAIQRVSDMVAEITASSAEQSSGFQQVGEAVSQMDQVTQQNAALVEESAAAAANLRGQARQLVEAVSIFKLAATGAAAPSRAAVVAPAPAMAAPKRPASRPAAAQASAKPVLAPRPALAASAAGMASSGDQWEAF</sequence>
<dbReference type="PANTHER" id="PTHR43531">
    <property type="entry name" value="PROTEIN ICFG"/>
    <property type="match status" value="1"/>
</dbReference>
<keyword evidence="5" id="KW-0812">Transmembrane</keyword>
<dbReference type="InterPro" id="IPR051310">
    <property type="entry name" value="MCP_chemotaxis"/>
</dbReference>
<dbReference type="GO" id="GO:0005886">
    <property type="term" value="C:plasma membrane"/>
    <property type="evidence" value="ECO:0007669"/>
    <property type="project" value="TreeGrafter"/>
</dbReference>
<evidence type="ECO:0000256" key="4">
    <source>
        <dbReference type="PROSITE-ProRule" id="PRU00284"/>
    </source>
</evidence>
<reference evidence="9" key="1">
    <citation type="submission" date="2016-10" db="EMBL/GenBank/DDBJ databases">
        <authorList>
            <person name="Varghese N."/>
            <person name="Submissions S."/>
        </authorList>
    </citation>
    <scope>NUCLEOTIDE SEQUENCE [LARGE SCALE GENOMIC DNA]</scope>
    <source>
        <strain evidence="9">DSM 27981</strain>
    </source>
</reference>
<evidence type="ECO:0000256" key="1">
    <source>
        <dbReference type="ARBA" id="ARBA00004370"/>
    </source>
</evidence>
<evidence type="ECO:0000313" key="9">
    <source>
        <dbReference type="Proteomes" id="UP000199119"/>
    </source>
</evidence>
<keyword evidence="5" id="KW-0472">Membrane</keyword>
<proteinExistence type="inferred from homology"/>
<dbReference type="Gene3D" id="1.10.287.950">
    <property type="entry name" value="Methyl-accepting chemotaxis protein"/>
    <property type="match status" value="1"/>
</dbReference>
<evidence type="ECO:0000256" key="3">
    <source>
        <dbReference type="ARBA" id="ARBA00029447"/>
    </source>
</evidence>
<evidence type="ECO:0000259" key="6">
    <source>
        <dbReference type="PROSITE" id="PS50111"/>
    </source>
</evidence>
<dbReference type="InterPro" id="IPR003660">
    <property type="entry name" value="HAMP_dom"/>
</dbReference>
<feature type="transmembrane region" description="Helical" evidence="5">
    <location>
        <begin position="186"/>
        <end position="209"/>
    </location>
</feature>
<dbReference type="Pfam" id="PF00015">
    <property type="entry name" value="MCPsignal"/>
    <property type="match status" value="1"/>
</dbReference>
<comment type="subcellular location">
    <subcellularLocation>
        <location evidence="1">Membrane</location>
    </subcellularLocation>
</comment>
<dbReference type="GO" id="GO:0006935">
    <property type="term" value="P:chemotaxis"/>
    <property type="evidence" value="ECO:0007669"/>
    <property type="project" value="InterPro"/>
</dbReference>
<gene>
    <name evidence="8" type="ORF">SAMN04489711_11422</name>
</gene>
<dbReference type="EMBL" id="FONX01000014">
    <property type="protein sequence ID" value="SFF14304.1"/>
    <property type="molecule type" value="Genomic_DNA"/>
</dbReference>
<dbReference type="GO" id="GO:0007165">
    <property type="term" value="P:signal transduction"/>
    <property type="evidence" value="ECO:0007669"/>
    <property type="project" value="UniProtKB-KW"/>
</dbReference>
<dbReference type="CDD" id="cd11386">
    <property type="entry name" value="MCP_signal"/>
    <property type="match status" value="1"/>
</dbReference>
<keyword evidence="5" id="KW-1133">Transmembrane helix</keyword>
<dbReference type="FunFam" id="1.10.287.950:FF:000001">
    <property type="entry name" value="Methyl-accepting chemotaxis sensory transducer"/>
    <property type="match status" value="1"/>
</dbReference>
<evidence type="ECO:0000256" key="2">
    <source>
        <dbReference type="ARBA" id="ARBA00022481"/>
    </source>
</evidence>
<dbReference type="SUPFAM" id="SSF58104">
    <property type="entry name" value="Methyl-accepting chemotaxis protein (MCP) signaling domain"/>
    <property type="match status" value="1"/>
</dbReference>
<dbReference type="RefSeq" id="WP_092940733.1">
    <property type="nucleotide sequence ID" value="NZ_FONX01000014.1"/>
</dbReference>
<dbReference type="PRINTS" id="PR00260">
    <property type="entry name" value="CHEMTRNSDUCR"/>
</dbReference>
<organism evidence="8 9">
    <name type="scientific">Paracidovorax wautersii</name>
    <dbReference type="NCBI Taxonomy" id="1177982"/>
    <lineage>
        <taxon>Bacteria</taxon>
        <taxon>Pseudomonadati</taxon>
        <taxon>Pseudomonadota</taxon>
        <taxon>Betaproteobacteria</taxon>
        <taxon>Burkholderiales</taxon>
        <taxon>Comamonadaceae</taxon>
        <taxon>Paracidovorax</taxon>
    </lineage>
</organism>
<protein>
    <submittedName>
        <fullName evidence="8">Methyl-accepting chemotaxis protein</fullName>
    </submittedName>
</protein>
<dbReference type="InterPro" id="IPR004090">
    <property type="entry name" value="Chemotax_Me-accpt_rcpt"/>
</dbReference>
<dbReference type="InterPro" id="IPR024478">
    <property type="entry name" value="HlyB_4HB_MCP"/>
</dbReference>
<dbReference type="InterPro" id="IPR047347">
    <property type="entry name" value="YvaQ-like_sensor"/>
</dbReference>
<dbReference type="CDD" id="cd19411">
    <property type="entry name" value="MCP2201-like_sensor"/>
    <property type="match status" value="1"/>
</dbReference>
<accession>A0A1I2G9C5</accession>
<name>A0A1I2G9C5_9BURK</name>
<dbReference type="PROSITE" id="PS50111">
    <property type="entry name" value="CHEMOTAXIS_TRANSDUC_2"/>
    <property type="match status" value="1"/>
</dbReference>
<dbReference type="Pfam" id="PF12729">
    <property type="entry name" value="4HB_MCP_1"/>
    <property type="match status" value="1"/>
</dbReference>
<dbReference type="AlphaFoldDB" id="A0A1I2G9C5"/>
<comment type="similarity">
    <text evidence="3">Belongs to the methyl-accepting chemotaxis (MCP) protein family.</text>
</comment>
<feature type="domain" description="Methyl-accepting transducer" evidence="6">
    <location>
        <begin position="271"/>
        <end position="500"/>
    </location>
</feature>
<evidence type="ECO:0000313" key="8">
    <source>
        <dbReference type="EMBL" id="SFF14304.1"/>
    </source>
</evidence>
<dbReference type="GO" id="GO:0004888">
    <property type="term" value="F:transmembrane signaling receptor activity"/>
    <property type="evidence" value="ECO:0007669"/>
    <property type="project" value="InterPro"/>
</dbReference>
<dbReference type="STRING" id="1177982.SAMN04489711_11422"/>
<dbReference type="InterPro" id="IPR004089">
    <property type="entry name" value="MCPsignal_dom"/>
</dbReference>
<dbReference type="Proteomes" id="UP000199119">
    <property type="component" value="Unassembled WGS sequence"/>
</dbReference>
<evidence type="ECO:0000256" key="5">
    <source>
        <dbReference type="SAM" id="Phobius"/>
    </source>
</evidence>
<dbReference type="PROSITE" id="PS50885">
    <property type="entry name" value="HAMP"/>
    <property type="match status" value="1"/>
</dbReference>
<dbReference type="SMART" id="SM00283">
    <property type="entry name" value="MA"/>
    <property type="match status" value="1"/>
</dbReference>
<keyword evidence="9" id="KW-1185">Reference proteome</keyword>
<dbReference type="PANTHER" id="PTHR43531:SF14">
    <property type="entry name" value="METHYL-ACCEPTING CHEMOTAXIS PROTEIN I-RELATED"/>
    <property type="match status" value="1"/>
</dbReference>
<keyword evidence="4" id="KW-0807">Transducer</keyword>
<feature type="domain" description="HAMP" evidence="7">
    <location>
        <begin position="223"/>
        <end position="266"/>
    </location>
</feature>